<reference evidence="2 3" key="1">
    <citation type="submission" date="2019-11" db="EMBL/GenBank/DDBJ databases">
        <title>Bacillus lacus genome.</title>
        <authorList>
            <person name="Allen C.J."/>
            <person name="Newman J.D."/>
        </authorList>
    </citation>
    <scope>NUCLEOTIDE SEQUENCE [LARGE SCALE GENOMIC DNA]</scope>
    <source>
        <strain evidence="2 3">KCTC 33946</strain>
    </source>
</reference>
<proteinExistence type="predicted"/>
<feature type="transmembrane region" description="Helical" evidence="1">
    <location>
        <begin position="12"/>
        <end position="34"/>
    </location>
</feature>
<sequence length="131" mass="15196">MIDFLELTNEVGPYMLLMSMLFTAAAVYAFGYLFQNGFKLNQVVKQERNADLQCGNPVFDICRSIDSIQSWITKKMKRKDSPDDNPAHSLLVFDHNGKMKKQGGLRWKRKSAALHSRRVQFYLLSLRQQFC</sequence>
<evidence type="ECO:0000256" key="1">
    <source>
        <dbReference type="SAM" id="Phobius"/>
    </source>
</evidence>
<keyword evidence="1" id="KW-1133">Transmembrane helix</keyword>
<dbReference type="Proteomes" id="UP000448867">
    <property type="component" value="Unassembled WGS sequence"/>
</dbReference>
<keyword evidence="1" id="KW-0472">Membrane</keyword>
<accession>A0A7X2IXH2</accession>
<name>A0A7X2IXH2_9BACI</name>
<dbReference type="OrthoDB" id="2943366at2"/>
<evidence type="ECO:0000313" key="2">
    <source>
        <dbReference type="EMBL" id="MRX71627.1"/>
    </source>
</evidence>
<evidence type="ECO:0000313" key="3">
    <source>
        <dbReference type="Proteomes" id="UP000448867"/>
    </source>
</evidence>
<organism evidence="2 3">
    <name type="scientific">Metabacillus lacus</name>
    <dbReference type="NCBI Taxonomy" id="1983721"/>
    <lineage>
        <taxon>Bacteria</taxon>
        <taxon>Bacillati</taxon>
        <taxon>Bacillota</taxon>
        <taxon>Bacilli</taxon>
        <taxon>Bacillales</taxon>
        <taxon>Bacillaceae</taxon>
        <taxon>Metabacillus</taxon>
    </lineage>
</organism>
<protein>
    <submittedName>
        <fullName evidence="2">Uncharacterized protein</fullName>
    </submittedName>
</protein>
<comment type="caution">
    <text evidence="2">The sequence shown here is derived from an EMBL/GenBank/DDBJ whole genome shotgun (WGS) entry which is preliminary data.</text>
</comment>
<gene>
    <name evidence="2" type="ORF">GJU40_05485</name>
</gene>
<keyword evidence="3" id="KW-1185">Reference proteome</keyword>
<dbReference type="EMBL" id="WKKI01000006">
    <property type="protein sequence ID" value="MRX71627.1"/>
    <property type="molecule type" value="Genomic_DNA"/>
</dbReference>
<dbReference type="AlphaFoldDB" id="A0A7X2IXH2"/>
<keyword evidence="1" id="KW-0812">Transmembrane</keyword>
<dbReference type="RefSeq" id="WP_154306763.1">
    <property type="nucleotide sequence ID" value="NZ_WKKI01000006.1"/>
</dbReference>